<evidence type="ECO:0000313" key="3">
    <source>
        <dbReference type="Proteomes" id="UP000249115"/>
    </source>
</evidence>
<organism evidence="2 3">
    <name type="scientific">Algoriphagus ratkowskyi</name>
    <dbReference type="NCBI Taxonomy" id="57028"/>
    <lineage>
        <taxon>Bacteria</taxon>
        <taxon>Pseudomonadati</taxon>
        <taxon>Bacteroidota</taxon>
        <taxon>Cytophagia</taxon>
        <taxon>Cytophagales</taxon>
        <taxon>Cyclobacteriaceae</taxon>
        <taxon>Algoriphagus</taxon>
    </lineage>
</organism>
<sequence length="339" mass="38837">MLGISFQNIRPNQIQVLKMTITSRYNKVNAIVIPVLIIILLAAIGYFTAFLSFLDLNNGKVDSIFKTPIYGTVLLCVVIIGLAIHNIKTCKTIKINSKGIMLSTLFNKESIKWNDIDKIELFGKSQVNTSPIDTTNLILKSGKQIDIMASYYENMPIMRKTFEHVIDCLNTQAPIELNIKSDTLKADSIELVDKANMTKYSGNHFLSFNGIILYGLNAFTLYMIINSPNFFIALFIVSIIIFAFTYGYLGHQLHYFYLDKNHLLMKNHIWPWVNYNYRIDNIKQVICETPYKRSTSLRVITIDYNSKHYSGGSLKNSTWKVLLHDIQSLNIETKNEALY</sequence>
<feature type="transmembrane region" description="Helical" evidence="1">
    <location>
        <begin position="69"/>
        <end position="87"/>
    </location>
</feature>
<evidence type="ECO:0000313" key="2">
    <source>
        <dbReference type="EMBL" id="PZX55901.1"/>
    </source>
</evidence>
<gene>
    <name evidence="2" type="ORF">LV84_02263</name>
</gene>
<dbReference type="EMBL" id="QKZU01000008">
    <property type="protein sequence ID" value="PZX55901.1"/>
    <property type="molecule type" value="Genomic_DNA"/>
</dbReference>
<feature type="transmembrane region" description="Helical" evidence="1">
    <location>
        <begin position="28"/>
        <end position="49"/>
    </location>
</feature>
<feature type="transmembrane region" description="Helical" evidence="1">
    <location>
        <begin position="231"/>
        <end position="249"/>
    </location>
</feature>
<dbReference type="AlphaFoldDB" id="A0A2W7R6Y5"/>
<feature type="transmembrane region" description="Helical" evidence="1">
    <location>
        <begin position="205"/>
        <end position="225"/>
    </location>
</feature>
<protein>
    <submittedName>
        <fullName evidence="2">Uncharacterized protein</fullName>
    </submittedName>
</protein>
<dbReference type="Proteomes" id="UP000249115">
    <property type="component" value="Unassembled WGS sequence"/>
</dbReference>
<reference evidence="2 3" key="1">
    <citation type="submission" date="2018-06" db="EMBL/GenBank/DDBJ databases">
        <title>Genomic Encyclopedia of Archaeal and Bacterial Type Strains, Phase II (KMG-II): from individual species to whole genera.</title>
        <authorList>
            <person name="Goeker M."/>
        </authorList>
    </citation>
    <scope>NUCLEOTIDE SEQUENCE [LARGE SCALE GENOMIC DNA]</scope>
    <source>
        <strain evidence="2 3">DSM 22686</strain>
    </source>
</reference>
<keyword evidence="1" id="KW-0472">Membrane</keyword>
<proteinExistence type="predicted"/>
<comment type="caution">
    <text evidence="2">The sequence shown here is derived from an EMBL/GenBank/DDBJ whole genome shotgun (WGS) entry which is preliminary data.</text>
</comment>
<evidence type="ECO:0000256" key="1">
    <source>
        <dbReference type="SAM" id="Phobius"/>
    </source>
</evidence>
<accession>A0A2W7R6Y5</accession>
<keyword evidence="1" id="KW-0812">Transmembrane</keyword>
<keyword evidence="1" id="KW-1133">Transmembrane helix</keyword>
<name>A0A2W7R6Y5_9BACT</name>